<keyword evidence="3" id="KW-1185">Reference proteome</keyword>
<dbReference type="HOGENOM" id="CLU_085813_1_0_1"/>
<dbReference type="InterPro" id="IPR046522">
    <property type="entry name" value="DUF6699"/>
</dbReference>
<feature type="domain" description="DUF6699" evidence="1">
    <location>
        <begin position="23"/>
        <end position="154"/>
    </location>
</feature>
<dbReference type="EMBL" id="KL142412">
    <property type="protein sequence ID" value="KDR67766.1"/>
    <property type="molecule type" value="Genomic_DNA"/>
</dbReference>
<gene>
    <name evidence="2" type="ORF">GALMADRAFT_79446</name>
</gene>
<evidence type="ECO:0000259" key="1">
    <source>
        <dbReference type="Pfam" id="PF20415"/>
    </source>
</evidence>
<name>A0A067SA83_GALM3</name>
<evidence type="ECO:0000313" key="3">
    <source>
        <dbReference type="Proteomes" id="UP000027222"/>
    </source>
</evidence>
<dbReference type="OrthoDB" id="3242468at2759"/>
<reference evidence="3" key="1">
    <citation type="journal article" date="2014" name="Proc. Natl. Acad. Sci. U.S.A.">
        <title>Extensive sampling of basidiomycete genomes demonstrates inadequacy of the white-rot/brown-rot paradigm for wood decay fungi.</title>
        <authorList>
            <person name="Riley R."/>
            <person name="Salamov A.A."/>
            <person name="Brown D.W."/>
            <person name="Nagy L.G."/>
            <person name="Floudas D."/>
            <person name="Held B.W."/>
            <person name="Levasseur A."/>
            <person name="Lombard V."/>
            <person name="Morin E."/>
            <person name="Otillar R."/>
            <person name="Lindquist E.A."/>
            <person name="Sun H."/>
            <person name="LaButti K.M."/>
            <person name="Schmutz J."/>
            <person name="Jabbour D."/>
            <person name="Luo H."/>
            <person name="Baker S.E."/>
            <person name="Pisabarro A.G."/>
            <person name="Walton J.D."/>
            <person name="Blanchette R.A."/>
            <person name="Henrissat B."/>
            <person name="Martin F."/>
            <person name="Cullen D."/>
            <person name="Hibbett D.S."/>
            <person name="Grigoriev I.V."/>
        </authorList>
    </citation>
    <scope>NUCLEOTIDE SEQUENCE [LARGE SCALE GENOMIC DNA]</scope>
    <source>
        <strain evidence="3">CBS 339.88</strain>
    </source>
</reference>
<dbReference type="Pfam" id="PF20415">
    <property type="entry name" value="DUF6699"/>
    <property type="match status" value="1"/>
</dbReference>
<dbReference type="Proteomes" id="UP000027222">
    <property type="component" value="Unassembled WGS sequence"/>
</dbReference>
<sequence>MRSSARKAGCVLLHRYLNISAVTWDLLDPTQMITRDQRPIPSHTLFEPATNPPLAFVTITSPYIPWTIEVNASHRPYLTLGDIFNGIYHSLHTQITWSEFNLLPSRNAQRRATRAYEWRYRRQQSARVYKHEKRGGMKRIDFLLEHSRFIGISNTCCQPDKWQLNVTWC</sequence>
<accession>A0A067SA83</accession>
<evidence type="ECO:0000313" key="2">
    <source>
        <dbReference type="EMBL" id="KDR67766.1"/>
    </source>
</evidence>
<proteinExistence type="predicted"/>
<dbReference type="STRING" id="685588.A0A067SA83"/>
<protein>
    <recommendedName>
        <fullName evidence="1">DUF6699 domain-containing protein</fullName>
    </recommendedName>
</protein>
<organism evidence="2 3">
    <name type="scientific">Galerina marginata (strain CBS 339.88)</name>
    <dbReference type="NCBI Taxonomy" id="685588"/>
    <lineage>
        <taxon>Eukaryota</taxon>
        <taxon>Fungi</taxon>
        <taxon>Dikarya</taxon>
        <taxon>Basidiomycota</taxon>
        <taxon>Agaricomycotina</taxon>
        <taxon>Agaricomycetes</taxon>
        <taxon>Agaricomycetidae</taxon>
        <taxon>Agaricales</taxon>
        <taxon>Agaricineae</taxon>
        <taxon>Strophariaceae</taxon>
        <taxon>Galerina</taxon>
    </lineage>
</organism>
<dbReference type="AlphaFoldDB" id="A0A067SA83"/>